<dbReference type="AlphaFoldDB" id="A0AAJ4IGQ1"/>
<feature type="domain" description="Lcl C-terminal" evidence="1">
    <location>
        <begin position="9"/>
        <end position="149"/>
    </location>
</feature>
<name>A0AAJ4IGQ1_9VIBR</name>
<gene>
    <name evidence="2" type="ORF">I3X05_18305</name>
</gene>
<reference evidence="2 3" key="1">
    <citation type="submission" date="2020-11" db="EMBL/GenBank/DDBJ databases">
        <title>Complete and Circularized Genome Assembly of a human isolate of Vibrio navarrensis biotype pommerensis with MiSeq and MinION Sequence Data.</title>
        <authorList>
            <person name="Schwartz K."/>
            <person name="Borowiak M."/>
            <person name="Deneke C."/>
            <person name="Balau V."/>
            <person name="Metelmann C."/>
            <person name="Strauch E."/>
        </authorList>
    </citation>
    <scope>NUCLEOTIDE SEQUENCE [LARGE SCALE GENOMIC DNA]</scope>
    <source>
        <strain evidence="2 3">20-VB00237</strain>
    </source>
</reference>
<evidence type="ECO:0000313" key="2">
    <source>
        <dbReference type="EMBL" id="QPL56417.1"/>
    </source>
</evidence>
<dbReference type="Pfam" id="PF07603">
    <property type="entry name" value="Lcl_C"/>
    <property type="match status" value="1"/>
</dbReference>
<dbReference type="InterPro" id="IPR011460">
    <property type="entry name" value="Lcl_C"/>
</dbReference>
<evidence type="ECO:0000313" key="3">
    <source>
        <dbReference type="Proteomes" id="UP000594435"/>
    </source>
</evidence>
<accession>A0AAJ4IGQ1</accession>
<dbReference type="Proteomes" id="UP000594435">
    <property type="component" value="Chromosome 2"/>
</dbReference>
<proteinExistence type="predicted"/>
<sequence length="152" mass="17198">MRCGLGQSWDGKTCNGEAKEYKWRDAIKLKHNFAGSTAWRLPTIDELESLVLCSEGRHFSSNFINQLFDTYFYYSMFSNKLAGQCRGESYQKPTINLIAFPNTGNQSYWSSSPFIYRDTAIGGWGVYFGDGAVVDELIGGAESRVRFVRDGR</sequence>
<evidence type="ECO:0000259" key="1">
    <source>
        <dbReference type="Pfam" id="PF07603"/>
    </source>
</evidence>
<dbReference type="EMBL" id="CP065218">
    <property type="protein sequence ID" value="QPL56417.1"/>
    <property type="molecule type" value="Genomic_DNA"/>
</dbReference>
<protein>
    <submittedName>
        <fullName evidence="2">DUF1566 domain-containing protein</fullName>
    </submittedName>
</protein>
<organism evidence="2 3">
    <name type="scientific">Vibrio navarrensis</name>
    <dbReference type="NCBI Taxonomy" id="29495"/>
    <lineage>
        <taxon>Bacteria</taxon>
        <taxon>Pseudomonadati</taxon>
        <taxon>Pseudomonadota</taxon>
        <taxon>Gammaproteobacteria</taxon>
        <taxon>Vibrionales</taxon>
        <taxon>Vibrionaceae</taxon>
        <taxon>Vibrio</taxon>
    </lineage>
</organism>